<evidence type="ECO:0000313" key="1">
    <source>
        <dbReference type="EMBL" id="KFQ12468.1"/>
    </source>
</evidence>
<sequence>NGFKLKEGRFRLDIRKKFFTVRVVRHWNRLPGETVAAPSLAVFKARLDGALSNLV</sequence>
<dbReference type="EMBL" id="KK680609">
    <property type="protein sequence ID" value="KFQ12468.1"/>
    <property type="molecule type" value="Genomic_DNA"/>
</dbReference>
<gene>
    <name evidence="1" type="ORF">N330_03068</name>
</gene>
<organism evidence="1 2">
    <name type="scientific">Leptosomus discolor</name>
    <name type="common">Madagascar cuckoo roller</name>
    <name type="synonym">Cuculus discolor</name>
    <dbReference type="NCBI Taxonomy" id="188344"/>
    <lineage>
        <taxon>Eukaryota</taxon>
        <taxon>Metazoa</taxon>
        <taxon>Chordata</taxon>
        <taxon>Craniata</taxon>
        <taxon>Vertebrata</taxon>
        <taxon>Euteleostomi</taxon>
        <taxon>Archelosauria</taxon>
        <taxon>Archosauria</taxon>
        <taxon>Dinosauria</taxon>
        <taxon>Saurischia</taxon>
        <taxon>Theropoda</taxon>
        <taxon>Coelurosauria</taxon>
        <taxon>Aves</taxon>
        <taxon>Neognathae</taxon>
        <taxon>Neoaves</taxon>
        <taxon>Telluraves</taxon>
        <taxon>Coraciimorphae</taxon>
        <taxon>Coraciiformes</taxon>
        <taxon>Leptosomidae</taxon>
        <taxon>Leptosomus</taxon>
    </lineage>
</organism>
<name>A0A091PYX2_LEPDC</name>
<protein>
    <recommendedName>
        <fullName evidence="3">Nidogen G2 beta-barrel domain-containing protein</fullName>
    </recommendedName>
</protein>
<evidence type="ECO:0008006" key="3">
    <source>
        <dbReference type="Google" id="ProtNLM"/>
    </source>
</evidence>
<proteinExistence type="predicted"/>
<feature type="non-terminal residue" evidence="1">
    <location>
        <position position="1"/>
    </location>
</feature>
<accession>A0A091PYX2</accession>
<dbReference type="AlphaFoldDB" id="A0A091PYX2"/>
<keyword evidence="2" id="KW-1185">Reference proteome</keyword>
<dbReference type="Proteomes" id="UP000053001">
    <property type="component" value="Unassembled WGS sequence"/>
</dbReference>
<reference evidence="1 2" key="1">
    <citation type="submission" date="2014-04" db="EMBL/GenBank/DDBJ databases">
        <title>Genome evolution of avian class.</title>
        <authorList>
            <person name="Zhang G."/>
            <person name="Li C."/>
        </authorList>
    </citation>
    <scope>NUCLEOTIDE SEQUENCE [LARGE SCALE GENOMIC DNA]</scope>
    <source>
        <strain evidence="1">BGI_N330</strain>
    </source>
</reference>
<dbReference type="PhylomeDB" id="A0A091PYX2"/>
<feature type="non-terminal residue" evidence="1">
    <location>
        <position position="55"/>
    </location>
</feature>
<evidence type="ECO:0000313" key="2">
    <source>
        <dbReference type="Proteomes" id="UP000053001"/>
    </source>
</evidence>